<dbReference type="Gene3D" id="1.20.81.30">
    <property type="entry name" value="Type II secretion system (T2SS), domain F"/>
    <property type="match status" value="2"/>
</dbReference>
<dbReference type="InterPro" id="IPR042094">
    <property type="entry name" value="T2SS_GspF_sf"/>
</dbReference>
<keyword evidence="3" id="KW-1003">Cell membrane</keyword>
<feature type="transmembrane region" description="Helical" evidence="9">
    <location>
        <begin position="179"/>
        <end position="202"/>
    </location>
</feature>
<evidence type="ECO:0000313" key="12">
    <source>
        <dbReference type="Proteomes" id="UP000193450"/>
    </source>
</evidence>
<accession>A0A1X9NEW7</accession>
<organism evidence="11 12">
    <name type="scientific">Oceanicoccus sagamiensis</name>
    <dbReference type="NCBI Taxonomy" id="716816"/>
    <lineage>
        <taxon>Bacteria</taxon>
        <taxon>Pseudomonadati</taxon>
        <taxon>Pseudomonadota</taxon>
        <taxon>Gammaproteobacteria</taxon>
        <taxon>Cellvibrionales</taxon>
        <taxon>Spongiibacteraceae</taxon>
        <taxon>Oceanicoccus</taxon>
    </lineage>
</organism>
<comment type="subcellular location">
    <subcellularLocation>
        <location evidence="1">Cell inner membrane</location>
        <topology evidence="1">Multi-pass membrane protein</topology>
    </subcellularLocation>
</comment>
<evidence type="ECO:0000313" key="11">
    <source>
        <dbReference type="EMBL" id="ARN75594.1"/>
    </source>
</evidence>
<evidence type="ECO:0000256" key="2">
    <source>
        <dbReference type="ARBA" id="ARBA00005745"/>
    </source>
</evidence>
<dbReference type="STRING" id="716816.BST96_16665"/>
<dbReference type="RefSeq" id="WP_085759777.1">
    <property type="nucleotide sequence ID" value="NZ_CP019343.1"/>
</dbReference>
<comment type="similarity">
    <text evidence="2">Belongs to the GSP F family.</text>
</comment>
<keyword evidence="4" id="KW-0997">Cell inner membrane</keyword>
<feature type="domain" description="Type II secretion system protein GspF" evidence="10">
    <location>
        <begin position="284"/>
        <end position="405"/>
    </location>
</feature>
<keyword evidence="6 9" id="KW-1133">Transmembrane helix</keyword>
<evidence type="ECO:0000256" key="9">
    <source>
        <dbReference type="SAM" id="Phobius"/>
    </source>
</evidence>
<dbReference type="OrthoDB" id="9805682at2"/>
<evidence type="ECO:0000256" key="1">
    <source>
        <dbReference type="ARBA" id="ARBA00004429"/>
    </source>
</evidence>
<gene>
    <name evidence="11" type="ORF">BST96_16665</name>
</gene>
<evidence type="ECO:0000256" key="3">
    <source>
        <dbReference type="ARBA" id="ARBA00022475"/>
    </source>
</evidence>
<proteinExistence type="inferred from homology"/>
<evidence type="ECO:0000256" key="8">
    <source>
        <dbReference type="SAM" id="MobiDB-lite"/>
    </source>
</evidence>
<evidence type="ECO:0000259" key="10">
    <source>
        <dbReference type="Pfam" id="PF00482"/>
    </source>
</evidence>
<evidence type="ECO:0000256" key="5">
    <source>
        <dbReference type="ARBA" id="ARBA00022692"/>
    </source>
</evidence>
<dbReference type="PANTHER" id="PTHR30012">
    <property type="entry name" value="GENERAL SECRETION PATHWAY PROTEIN"/>
    <property type="match status" value="1"/>
</dbReference>
<dbReference type="Proteomes" id="UP000193450">
    <property type="component" value="Chromosome"/>
</dbReference>
<dbReference type="EMBL" id="CP019343">
    <property type="protein sequence ID" value="ARN75594.1"/>
    <property type="molecule type" value="Genomic_DNA"/>
</dbReference>
<feature type="region of interest" description="Disordered" evidence="8">
    <location>
        <begin position="35"/>
        <end position="65"/>
    </location>
</feature>
<keyword evidence="5 9" id="KW-0812">Transmembrane</keyword>
<dbReference type="GO" id="GO:0015628">
    <property type="term" value="P:protein secretion by the type II secretion system"/>
    <property type="evidence" value="ECO:0007669"/>
    <property type="project" value="InterPro"/>
</dbReference>
<sequence length="413" mass="44543">MASFSYAALDGNGKEKKGIIEADTSRQVRQILRDQGLAPLQVDSSQPRAANSDNASGDQTGSPAWLSRGPAIKVGELATITRQLATLIQSSMPLEESLKAISQQSESDKLRGVVLAVRSKVMEGHSLADSMADFPRAFPVLYRATVAAGEHAGHLELVLNRLADYTESSYKSRQKTKLAMLYPVILLVMSLAIVSGLMAFVVPDVVEVFVGQGQQLPILTQALISTSDFIVSYGLLVIVLAAMAVGAVRYALQNKALKVRWDRRLLTLPLIGRFSRGSNTARYASTLSILTSSGVPLVDAMKISAEVVENSFLQQSVTEATQQVREGGSLHKSLEHNGYFPPMMIHMIASGEASGDLDAMLARVAENQQRELDDLVATLIGIFEPAMLLLMGAAVLIIVVAILQPIFDLNQLI</sequence>
<feature type="domain" description="Type II secretion system protein GspF" evidence="10">
    <location>
        <begin position="81"/>
        <end position="203"/>
    </location>
</feature>
<dbReference type="GO" id="GO:0015627">
    <property type="term" value="C:type II protein secretion system complex"/>
    <property type="evidence" value="ECO:0007669"/>
    <property type="project" value="InterPro"/>
</dbReference>
<evidence type="ECO:0000256" key="6">
    <source>
        <dbReference type="ARBA" id="ARBA00022989"/>
    </source>
</evidence>
<keyword evidence="12" id="KW-1185">Reference proteome</keyword>
<evidence type="ECO:0000256" key="4">
    <source>
        <dbReference type="ARBA" id="ARBA00022519"/>
    </source>
</evidence>
<dbReference type="InterPro" id="IPR003004">
    <property type="entry name" value="GspF/PilC"/>
</dbReference>
<evidence type="ECO:0000256" key="7">
    <source>
        <dbReference type="ARBA" id="ARBA00023136"/>
    </source>
</evidence>
<dbReference type="FunFam" id="1.20.81.30:FF:000001">
    <property type="entry name" value="Type II secretion system protein F"/>
    <property type="match status" value="2"/>
</dbReference>
<protein>
    <submittedName>
        <fullName evidence="11">Type II secretion system protein GspF</fullName>
    </submittedName>
</protein>
<dbReference type="GO" id="GO:0005886">
    <property type="term" value="C:plasma membrane"/>
    <property type="evidence" value="ECO:0007669"/>
    <property type="project" value="UniProtKB-SubCell"/>
</dbReference>
<dbReference type="InterPro" id="IPR011850">
    <property type="entry name" value="T2SS_GspF"/>
</dbReference>
<dbReference type="Pfam" id="PF00482">
    <property type="entry name" value="T2SSF"/>
    <property type="match status" value="2"/>
</dbReference>
<reference evidence="11 12" key="1">
    <citation type="submission" date="2016-11" db="EMBL/GenBank/DDBJ databases">
        <title>Trade-off between light-utilization and light-protection in marine flavobacteria.</title>
        <authorList>
            <person name="Kumagai Y."/>
        </authorList>
    </citation>
    <scope>NUCLEOTIDE SEQUENCE [LARGE SCALE GENOMIC DNA]</scope>
    <source>
        <strain evidence="11 12">NBRC 107125</strain>
    </source>
</reference>
<dbReference type="PANTHER" id="PTHR30012:SF0">
    <property type="entry name" value="TYPE II SECRETION SYSTEM PROTEIN F-RELATED"/>
    <property type="match status" value="1"/>
</dbReference>
<name>A0A1X9NEW7_9GAMM</name>
<keyword evidence="7 9" id="KW-0472">Membrane</keyword>
<dbReference type="PRINTS" id="PR00812">
    <property type="entry name" value="BCTERIALGSPF"/>
</dbReference>
<feature type="compositionally biased region" description="Polar residues" evidence="8">
    <location>
        <begin position="42"/>
        <end position="62"/>
    </location>
</feature>
<feature type="transmembrane region" description="Helical" evidence="9">
    <location>
        <begin position="388"/>
        <end position="407"/>
    </location>
</feature>
<dbReference type="KEGG" id="osg:BST96_16665"/>
<feature type="transmembrane region" description="Helical" evidence="9">
    <location>
        <begin position="230"/>
        <end position="252"/>
    </location>
</feature>
<dbReference type="InterPro" id="IPR018076">
    <property type="entry name" value="T2SS_GspF_dom"/>
</dbReference>
<dbReference type="NCBIfam" id="TIGR02120">
    <property type="entry name" value="GspF"/>
    <property type="match status" value="1"/>
</dbReference>
<dbReference type="AlphaFoldDB" id="A0A1X9NEW7"/>